<keyword evidence="2" id="KW-1185">Reference proteome</keyword>
<name>A0A670YAD0_PSETE</name>
<dbReference type="Proteomes" id="UP000472273">
    <property type="component" value="Unplaced"/>
</dbReference>
<accession>A0A670YAD0</accession>
<proteinExistence type="predicted"/>
<dbReference type="GeneTree" id="ENSGT01000000220673"/>
<reference evidence="1" key="1">
    <citation type="submission" date="2025-08" db="UniProtKB">
        <authorList>
            <consortium name="Ensembl"/>
        </authorList>
    </citation>
    <scope>IDENTIFICATION</scope>
</reference>
<dbReference type="AlphaFoldDB" id="A0A670YAD0"/>
<dbReference type="Ensembl" id="ENSPTXT00000009000.1">
    <property type="protein sequence ID" value="ENSPTXP00000008696.1"/>
    <property type="gene ID" value="ENSPTXG00000006286.1"/>
</dbReference>
<sequence>MHGKSAGSWNPFFLQSKLSGKRKSITFYRSGVSNLRIPMETSSLSDDSCDHFGSDNFANTIARKLLDCWLLFPCAVYS</sequence>
<protein>
    <submittedName>
        <fullName evidence="1">Uncharacterized protein</fullName>
    </submittedName>
</protein>
<reference evidence="1" key="2">
    <citation type="submission" date="2025-09" db="UniProtKB">
        <authorList>
            <consortium name="Ensembl"/>
        </authorList>
    </citation>
    <scope>IDENTIFICATION</scope>
</reference>
<organism evidence="1 2">
    <name type="scientific">Pseudonaja textilis</name>
    <name type="common">Eastern brown snake</name>
    <dbReference type="NCBI Taxonomy" id="8673"/>
    <lineage>
        <taxon>Eukaryota</taxon>
        <taxon>Metazoa</taxon>
        <taxon>Chordata</taxon>
        <taxon>Craniata</taxon>
        <taxon>Vertebrata</taxon>
        <taxon>Euteleostomi</taxon>
        <taxon>Lepidosauria</taxon>
        <taxon>Squamata</taxon>
        <taxon>Bifurcata</taxon>
        <taxon>Unidentata</taxon>
        <taxon>Episquamata</taxon>
        <taxon>Toxicofera</taxon>
        <taxon>Serpentes</taxon>
        <taxon>Colubroidea</taxon>
        <taxon>Elapidae</taxon>
        <taxon>Hydrophiinae</taxon>
        <taxon>Pseudonaja</taxon>
    </lineage>
</organism>
<evidence type="ECO:0000313" key="2">
    <source>
        <dbReference type="Proteomes" id="UP000472273"/>
    </source>
</evidence>
<evidence type="ECO:0000313" key="1">
    <source>
        <dbReference type="Ensembl" id="ENSPTXP00000008696.1"/>
    </source>
</evidence>